<dbReference type="OrthoDB" id="9807925at2"/>
<reference evidence="2 3" key="1">
    <citation type="journal article" date="2013" name="Environ. Microbiol.">
        <title>Genome analysis of Chitinivibrio alkaliphilus gen. nov., sp. nov., a novel extremely haloalkaliphilic anaerobic chitinolytic bacterium from the candidate phylum Termite Group 3.</title>
        <authorList>
            <person name="Sorokin D.Y."/>
            <person name="Gumerov V.M."/>
            <person name="Rakitin A.L."/>
            <person name="Beletsky A.V."/>
            <person name="Damste J.S."/>
            <person name="Muyzer G."/>
            <person name="Mardanov A.V."/>
            <person name="Ravin N.V."/>
        </authorList>
    </citation>
    <scope>NUCLEOTIDE SEQUENCE [LARGE SCALE GENOMIC DNA]</scope>
    <source>
        <strain evidence="2 3">ACht1</strain>
    </source>
</reference>
<sequence>MKKTALFAFNGNLMCFAHAMLNVLDLHEKGYDAILIIEGAACSLLKELNEEQTPFHKAYRSIIDKKLLSCVCKACCAKLGTLEEAQKQELPLGADMSGHPSMEAYLQKGYEIITL</sequence>
<evidence type="ECO:0000313" key="2">
    <source>
        <dbReference type="EMBL" id="ERP32137.1"/>
    </source>
</evidence>
<comment type="caution">
    <text evidence="2">The sequence shown here is derived from an EMBL/GenBank/DDBJ whole genome shotgun (WGS) entry which is preliminary data.</text>
</comment>
<dbReference type="eggNOG" id="COG3370">
    <property type="taxonomic scope" value="Bacteria"/>
</dbReference>
<proteinExistence type="predicted"/>
<gene>
    <name evidence="2" type="ORF">CALK_0862</name>
</gene>
<evidence type="ECO:0000256" key="1">
    <source>
        <dbReference type="SAM" id="SignalP"/>
    </source>
</evidence>
<accession>U7DAH8</accession>
<feature type="signal peptide" evidence="1">
    <location>
        <begin position="1"/>
        <end position="19"/>
    </location>
</feature>
<dbReference type="RefSeq" id="WP_022636368.1">
    <property type="nucleotide sequence ID" value="NZ_ASJR01000006.1"/>
</dbReference>
<dbReference type="AlphaFoldDB" id="U7DAH8"/>
<evidence type="ECO:0008006" key="4">
    <source>
        <dbReference type="Google" id="ProtNLM"/>
    </source>
</evidence>
<dbReference type="SUPFAM" id="SSF75169">
    <property type="entry name" value="DsrEFH-like"/>
    <property type="match status" value="1"/>
</dbReference>
<organism evidence="2 3">
    <name type="scientific">Chitinivibrio alkaliphilus ACht1</name>
    <dbReference type="NCBI Taxonomy" id="1313304"/>
    <lineage>
        <taxon>Bacteria</taxon>
        <taxon>Pseudomonadati</taxon>
        <taxon>Fibrobacterota</taxon>
        <taxon>Chitinivibrionia</taxon>
        <taxon>Chitinivibrionales</taxon>
        <taxon>Chitinivibrionaceae</taxon>
        <taxon>Chitinivibrio</taxon>
    </lineage>
</organism>
<keyword evidence="1" id="KW-0732">Signal</keyword>
<protein>
    <recommendedName>
        <fullName evidence="4">Cytoplasmic protein</fullName>
    </recommendedName>
</protein>
<dbReference type="EMBL" id="ASJR01000006">
    <property type="protein sequence ID" value="ERP32137.1"/>
    <property type="molecule type" value="Genomic_DNA"/>
</dbReference>
<feature type="chain" id="PRO_5004682331" description="Cytoplasmic protein" evidence="1">
    <location>
        <begin position="20"/>
        <end position="115"/>
    </location>
</feature>
<evidence type="ECO:0000313" key="3">
    <source>
        <dbReference type="Proteomes" id="UP000017148"/>
    </source>
</evidence>
<dbReference type="STRING" id="1313304.CALK_0862"/>
<dbReference type="Pfam" id="PF02635">
    <property type="entry name" value="DsrE"/>
    <property type="match status" value="1"/>
</dbReference>
<keyword evidence="3" id="KW-1185">Reference proteome</keyword>
<dbReference type="Proteomes" id="UP000017148">
    <property type="component" value="Unassembled WGS sequence"/>
</dbReference>
<dbReference type="InterPro" id="IPR003787">
    <property type="entry name" value="Sulphur_relay_DsrE/F-like"/>
</dbReference>
<name>U7DAH8_9BACT</name>
<dbReference type="InterPro" id="IPR027396">
    <property type="entry name" value="DsrEFH-like"/>
</dbReference>